<dbReference type="VEuPathDB" id="FungiDB:F9C07_3137"/>
<keyword evidence="2" id="KW-1185">Reference proteome</keyword>
<dbReference type="EMBL" id="CP044622">
    <property type="protein sequence ID" value="QRD81950.1"/>
    <property type="molecule type" value="Genomic_DNA"/>
</dbReference>
<sequence>MGLSPLRIEVDLAETGLGLETKTKTTSSNHGPEEMEELIFTLQDNAAFIVNPTLSPPTPQNP</sequence>
<accession>A0A7U2MEM7</accession>
<evidence type="ECO:0000313" key="1">
    <source>
        <dbReference type="EMBL" id="QRD81950.1"/>
    </source>
</evidence>
<reference evidence="2" key="1">
    <citation type="journal article" date="2021" name="G3 (Bethesda)">
        <title>Chromosome assembled and annotated genome sequence of Aspergillus flavus NRRL 3357.</title>
        <authorList>
            <person name="Skerker J.M."/>
            <person name="Pianalto K.M."/>
            <person name="Mondo S.J."/>
            <person name="Yang K."/>
            <person name="Arkin A.P."/>
            <person name="Keller N.P."/>
            <person name="Grigoriev I.V."/>
            <person name="Louise Glass N.L."/>
        </authorList>
    </citation>
    <scope>NUCLEOTIDE SEQUENCE [LARGE SCALE GENOMIC DNA]</scope>
    <source>
        <strain evidence="2">ATCC 200026 / FGSC A1120 / IAM 13836 / NRRL 3357 / JCM 12722 / SRRC 167</strain>
    </source>
</reference>
<dbReference type="Proteomes" id="UP000596276">
    <property type="component" value="Chromosome 2"/>
</dbReference>
<protein>
    <submittedName>
        <fullName evidence="1">Uncharacterized protein</fullName>
    </submittedName>
</protein>
<organism evidence="1 2">
    <name type="scientific">Aspergillus flavus (strain ATCC 200026 / FGSC A1120 / IAM 13836 / NRRL 3357 / JCM 12722 / SRRC 167)</name>
    <dbReference type="NCBI Taxonomy" id="332952"/>
    <lineage>
        <taxon>Eukaryota</taxon>
        <taxon>Fungi</taxon>
        <taxon>Dikarya</taxon>
        <taxon>Ascomycota</taxon>
        <taxon>Pezizomycotina</taxon>
        <taxon>Eurotiomycetes</taxon>
        <taxon>Eurotiomycetidae</taxon>
        <taxon>Eurotiales</taxon>
        <taxon>Aspergillaceae</taxon>
        <taxon>Aspergillus</taxon>
        <taxon>Aspergillus subgen. Circumdati</taxon>
    </lineage>
</organism>
<dbReference type="AlphaFoldDB" id="A0A7U2MEM7"/>
<name>A0A7U2MEM7_ASPFN</name>
<proteinExistence type="predicted"/>
<evidence type="ECO:0000313" key="2">
    <source>
        <dbReference type="Proteomes" id="UP000596276"/>
    </source>
</evidence>
<gene>
    <name evidence="1" type="ORF">F9C07_3137</name>
</gene>